<dbReference type="EMBL" id="PYWC01000018">
    <property type="protein sequence ID" value="PWW77964.1"/>
    <property type="molecule type" value="Genomic_DNA"/>
</dbReference>
<protein>
    <submittedName>
        <fullName evidence="1">Uncharacterized protein</fullName>
    </submittedName>
</protein>
<dbReference type="AlphaFoldDB" id="A0A317SUE9"/>
<sequence>MDSIQSSMDIVRNMYKDMDSTHDGIAMFGVTYHRIDPSLLWYINSKGCRSRCILAAFRDCGAYSNAQCDGPCYDNCFYSQDSVTTPDSPKTTLATWMKASLRFCDTEEYYVERTTEQWEADRRDKDQITIRTPPLQEVAINSALNSLALKKFGSLHRIFFPIQIGRRIAAVGTCRTSTESLSNETNNPAFDLKKSALSSHNDVIVLSITQVLSSIINDTQESEQDMLSNRSNDRVGLNDIAKSTIDLSTTNRISQEISSMTKYSDTPG</sequence>
<gene>
    <name evidence="1" type="ORF">C7212DRAFT_342384</name>
</gene>
<name>A0A317SUE9_9PEZI</name>
<dbReference type="OrthoDB" id="5413666at2759"/>
<comment type="caution">
    <text evidence="1">The sequence shown here is derived from an EMBL/GenBank/DDBJ whole genome shotgun (WGS) entry which is preliminary data.</text>
</comment>
<dbReference type="Proteomes" id="UP000246991">
    <property type="component" value="Unassembled WGS sequence"/>
</dbReference>
<evidence type="ECO:0000313" key="2">
    <source>
        <dbReference type="Proteomes" id="UP000246991"/>
    </source>
</evidence>
<evidence type="ECO:0000313" key="1">
    <source>
        <dbReference type="EMBL" id="PWW77964.1"/>
    </source>
</evidence>
<keyword evidence="2" id="KW-1185">Reference proteome</keyword>
<reference evidence="1 2" key="1">
    <citation type="submission" date="2018-03" db="EMBL/GenBank/DDBJ databases">
        <title>Genomes of Pezizomycetes fungi and the evolution of truffles.</title>
        <authorList>
            <person name="Murat C."/>
            <person name="Payen T."/>
            <person name="Noel B."/>
            <person name="Kuo A."/>
            <person name="Martin F.M."/>
        </authorList>
    </citation>
    <scope>NUCLEOTIDE SEQUENCE [LARGE SCALE GENOMIC DNA]</scope>
    <source>
        <strain evidence="1">091103-1</strain>
    </source>
</reference>
<accession>A0A317SUE9</accession>
<organism evidence="1 2">
    <name type="scientific">Tuber magnatum</name>
    <name type="common">white Piedmont truffle</name>
    <dbReference type="NCBI Taxonomy" id="42249"/>
    <lineage>
        <taxon>Eukaryota</taxon>
        <taxon>Fungi</taxon>
        <taxon>Dikarya</taxon>
        <taxon>Ascomycota</taxon>
        <taxon>Pezizomycotina</taxon>
        <taxon>Pezizomycetes</taxon>
        <taxon>Pezizales</taxon>
        <taxon>Tuberaceae</taxon>
        <taxon>Tuber</taxon>
    </lineage>
</organism>
<proteinExistence type="predicted"/>